<dbReference type="Proteomes" id="UP000887013">
    <property type="component" value="Unassembled WGS sequence"/>
</dbReference>
<comment type="caution">
    <text evidence="1">The sequence shown here is derived from an EMBL/GenBank/DDBJ whole genome shotgun (WGS) entry which is preliminary data.</text>
</comment>
<dbReference type="AlphaFoldDB" id="A0A8X6QCN0"/>
<dbReference type="EMBL" id="BMAW01125201">
    <property type="protein sequence ID" value="GFU11344.1"/>
    <property type="molecule type" value="Genomic_DNA"/>
</dbReference>
<reference evidence="1" key="1">
    <citation type="submission" date="2020-08" db="EMBL/GenBank/DDBJ databases">
        <title>Multicomponent nature underlies the extraordinary mechanical properties of spider dragline silk.</title>
        <authorList>
            <person name="Kono N."/>
            <person name="Nakamura H."/>
            <person name="Mori M."/>
            <person name="Yoshida Y."/>
            <person name="Ohtoshi R."/>
            <person name="Malay A.D."/>
            <person name="Moran D.A.P."/>
            <person name="Tomita M."/>
            <person name="Numata K."/>
            <person name="Arakawa K."/>
        </authorList>
    </citation>
    <scope>NUCLEOTIDE SEQUENCE</scope>
</reference>
<proteinExistence type="predicted"/>
<keyword evidence="2" id="KW-1185">Reference proteome</keyword>
<evidence type="ECO:0000313" key="1">
    <source>
        <dbReference type="EMBL" id="GFU11344.1"/>
    </source>
</evidence>
<name>A0A8X6QCN0_NEPPI</name>
<accession>A0A8X6QCN0</accession>
<sequence length="96" mass="10105">MPQATTTPAPPLVWDMTVPSTLLVLRAPTCEPFCLPLRFGCRDACRTTDSGDEKISVTATVWAVFFGSSVVVPGGAGHVELRRGYATIAAAATPVK</sequence>
<organism evidence="1 2">
    <name type="scientific">Nephila pilipes</name>
    <name type="common">Giant wood spider</name>
    <name type="synonym">Nephila maculata</name>
    <dbReference type="NCBI Taxonomy" id="299642"/>
    <lineage>
        <taxon>Eukaryota</taxon>
        <taxon>Metazoa</taxon>
        <taxon>Ecdysozoa</taxon>
        <taxon>Arthropoda</taxon>
        <taxon>Chelicerata</taxon>
        <taxon>Arachnida</taxon>
        <taxon>Araneae</taxon>
        <taxon>Araneomorphae</taxon>
        <taxon>Entelegynae</taxon>
        <taxon>Araneoidea</taxon>
        <taxon>Nephilidae</taxon>
        <taxon>Nephila</taxon>
    </lineage>
</organism>
<evidence type="ECO:0000313" key="2">
    <source>
        <dbReference type="Proteomes" id="UP000887013"/>
    </source>
</evidence>
<protein>
    <submittedName>
        <fullName evidence="1">Uncharacterized protein</fullName>
    </submittedName>
</protein>
<gene>
    <name evidence="1" type="ORF">NPIL_329131</name>
</gene>